<accession>A0A7R9MKV3</accession>
<organism evidence="2">
    <name type="scientific">Oppiella nova</name>
    <dbReference type="NCBI Taxonomy" id="334625"/>
    <lineage>
        <taxon>Eukaryota</taxon>
        <taxon>Metazoa</taxon>
        <taxon>Ecdysozoa</taxon>
        <taxon>Arthropoda</taxon>
        <taxon>Chelicerata</taxon>
        <taxon>Arachnida</taxon>
        <taxon>Acari</taxon>
        <taxon>Acariformes</taxon>
        <taxon>Sarcoptiformes</taxon>
        <taxon>Oribatida</taxon>
        <taxon>Brachypylina</taxon>
        <taxon>Oppioidea</taxon>
        <taxon>Oppiidae</taxon>
        <taxon>Oppiella</taxon>
    </lineage>
</organism>
<keyword evidence="3" id="KW-1185">Reference proteome</keyword>
<proteinExistence type="predicted"/>
<feature type="compositionally biased region" description="Basic and acidic residues" evidence="1">
    <location>
        <begin position="137"/>
        <end position="152"/>
    </location>
</feature>
<evidence type="ECO:0000313" key="3">
    <source>
        <dbReference type="Proteomes" id="UP000728032"/>
    </source>
</evidence>
<reference evidence="2" key="1">
    <citation type="submission" date="2020-11" db="EMBL/GenBank/DDBJ databases">
        <authorList>
            <person name="Tran Van P."/>
        </authorList>
    </citation>
    <scope>NUCLEOTIDE SEQUENCE</scope>
</reference>
<evidence type="ECO:0000313" key="2">
    <source>
        <dbReference type="EMBL" id="CAD7662117.1"/>
    </source>
</evidence>
<dbReference type="AlphaFoldDB" id="A0A7R9MKV3"/>
<dbReference type="EMBL" id="OC941196">
    <property type="protein sequence ID" value="CAD7662117.1"/>
    <property type="molecule type" value="Genomic_DNA"/>
</dbReference>
<evidence type="ECO:0000256" key="1">
    <source>
        <dbReference type="SAM" id="MobiDB-lite"/>
    </source>
</evidence>
<name>A0A7R9MKV3_9ACAR</name>
<dbReference type="EMBL" id="CAJPVJ010026371">
    <property type="protein sequence ID" value="CAG2179253.1"/>
    <property type="molecule type" value="Genomic_DNA"/>
</dbReference>
<feature type="non-terminal residue" evidence="2">
    <location>
        <position position="183"/>
    </location>
</feature>
<gene>
    <name evidence="2" type="ORF">ONB1V03_LOCUS18677</name>
</gene>
<dbReference type="Proteomes" id="UP000728032">
    <property type="component" value="Unassembled WGS sequence"/>
</dbReference>
<sequence>TASPSLKQDLESRLNQTQLYLSGNGDSSAVTIGLLKQSTERLADNLLAVTRRLALELGTNVRSLSLKTDKSIAVTFFMDCGFISGVTLERKSRDNKGPIEDEFSHFVNSNIQVFSNGDIRVVPKQEETADGDEKADETESKWLSETQRNDSRKKSKNKRLSLYSNKANKRRKVGNKSVDQIKG</sequence>
<feature type="region of interest" description="Disordered" evidence="1">
    <location>
        <begin position="124"/>
        <end position="183"/>
    </location>
</feature>
<protein>
    <submittedName>
        <fullName evidence="2">Uncharacterized protein</fullName>
    </submittedName>
</protein>
<dbReference type="OrthoDB" id="10251727at2759"/>